<evidence type="ECO:0000313" key="5">
    <source>
        <dbReference type="Proteomes" id="UP001596091"/>
    </source>
</evidence>
<dbReference type="PANTHER" id="PTHR12526">
    <property type="entry name" value="GLYCOSYLTRANSFERASE"/>
    <property type="match status" value="1"/>
</dbReference>
<dbReference type="EC" id="2.4.-.-" evidence="4"/>
<keyword evidence="1 4" id="KW-0328">Glycosyltransferase</keyword>
<dbReference type="SUPFAM" id="SSF53756">
    <property type="entry name" value="UDP-Glycosyltransferase/glycogen phosphorylase"/>
    <property type="match status" value="1"/>
</dbReference>
<evidence type="ECO:0000256" key="1">
    <source>
        <dbReference type="ARBA" id="ARBA00022676"/>
    </source>
</evidence>
<feature type="domain" description="Glycosyl transferase family 1" evidence="3">
    <location>
        <begin position="242"/>
        <end position="391"/>
    </location>
</feature>
<dbReference type="Pfam" id="PF00534">
    <property type="entry name" value="Glycos_transf_1"/>
    <property type="match status" value="1"/>
</dbReference>
<dbReference type="Gene3D" id="3.40.50.2000">
    <property type="entry name" value="Glycogen Phosphorylase B"/>
    <property type="match status" value="2"/>
</dbReference>
<proteinExistence type="predicted"/>
<reference evidence="5" key="1">
    <citation type="journal article" date="2019" name="Int. J. Syst. Evol. Microbiol.">
        <title>The Global Catalogue of Microorganisms (GCM) 10K type strain sequencing project: providing services to taxonomists for standard genome sequencing and annotation.</title>
        <authorList>
            <consortium name="The Broad Institute Genomics Platform"/>
            <consortium name="The Broad Institute Genome Sequencing Center for Infectious Disease"/>
            <person name="Wu L."/>
            <person name="Ma J."/>
        </authorList>
    </citation>
    <scope>NUCLEOTIDE SEQUENCE [LARGE SCALE GENOMIC DNA]</scope>
    <source>
        <strain evidence="5">JCM 4087</strain>
    </source>
</reference>
<evidence type="ECO:0000259" key="3">
    <source>
        <dbReference type="Pfam" id="PF00534"/>
    </source>
</evidence>
<dbReference type="RefSeq" id="WP_263341612.1">
    <property type="nucleotide sequence ID" value="NZ_JAGSYH010000007.1"/>
</dbReference>
<keyword evidence="2 4" id="KW-0808">Transferase</keyword>
<comment type="caution">
    <text evidence="4">The sequence shown here is derived from an EMBL/GenBank/DDBJ whole genome shotgun (WGS) entry which is preliminary data.</text>
</comment>
<protein>
    <submittedName>
        <fullName evidence="4">Glycosyltransferase family 4 protein</fullName>
        <ecNumber evidence="4">2.4.-.-</ecNumber>
    </submittedName>
</protein>
<organism evidence="4 5">
    <name type="scientific">Acidicapsa dinghuensis</name>
    <dbReference type="NCBI Taxonomy" id="2218256"/>
    <lineage>
        <taxon>Bacteria</taxon>
        <taxon>Pseudomonadati</taxon>
        <taxon>Acidobacteriota</taxon>
        <taxon>Terriglobia</taxon>
        <taxon>Terriglobales</taxon>
        <taxon>Acidobacteriaceae</taxon>
        <taxon>Acidicapsa</taxon>
    </lineage>
</organism>
<dbReference type="PANTHER" id="PTHR12526:SF510">
    <property type="entry name" value="D-INOSITOL 3-PHOSPHATE GLYCOSYLTRANSFERASE"/>
    <property type="match status" value="1"/>
</dbReference>
<evidence type="ECO:0000313" key="4">
    <source>
        <dbReference type="EMBL" id="MFC5865252.1"/>
    </source>
</evidence>
<evidence type="ECO:0000256" key="2">
    <source>
        <dbReference type="ARBA" id="ARBA00022679"/>
    </source>
</evidence>
<dbReference type="Proteomes" id="UP001596091">
    <property type="component" value="Unassembled WGS sequence"/>
</dbReference>
<keyword evidence="5" id="KW-1185">Reference proteome</keyword>
<dbReference type="InterPro" id="IPR001296">
    <property type="entry name" value="Glyco_trans_1"/>
</dbReference>
<gene>
    <name evidence="4" type="ORF">ACFPT7_23305</name>
</gene>
<accession>A0ABW1ELV3</accession>
<sequence>MRAGLVIISHPTGNANVTAVVNALQEAALLEAFYTCIAWRPDSFAARLTPRSMRAMFERRARVQLPSHQIQTRPFRELVRNIALRAGKKELVTGWASTFSIDGIYRDLDKYVARSLNRNKDVRAVYAYEDGAVHQFKQAHELGIRCLYDLPIGYWRVNREISLEEAELQPEWKGTLKALDDCDEKLASKDQEIAQADTIFVASQYTRSTLSKYPGKVAEVKVIPYGTPPPIDQARPLTDSSRPLRVLYVGSLSQRKGISYLFEAVRMLGSSVTLTVIGGKVGHSDALDKACAQHRWIASLPHREILNEMSQHDVFVFPSLFEGFGLVIGEALSRGVPVITTPHTGGPDLLRDSQDGFIVRIRSAEVIAERLERLHRDRELLHTMSESARERAGQMTWQAYRDKTAAGVREAIS</sequence>
<dbReference type="CDD" id="cd03801">
    <property type="entry name" value="GT4_PimA-like"/>
    <property type="match status" value="1"/>
</dbReference>
<dbReference type="EMBL" id="JBHSPH010000018">
    <property type="protein sequence ID" value="MFC5865252.1"/>
    <property type="molecule type" value="Genomic_DNA"/>
</dbReference>
<dbReference type="GO" id="GO:0016757">
    <property type="term" value="F:glycosyltransferase activity"/>
    <property type="evidence" value="ECO:0007669"/>
    <property type="project" value="UniProtKB-KW"/>
</dbReference>
<name>A0ABW1ELV3_9BACT</name>